<protein>
    <submittedName>
        <fullName evidence="2">Uncharacterized protein</fullName>
    </submittedName>
</protein>
<keyword evidence="1" id="KW-0812">Transmembrane</keyword>
<evidence type="ECO:0000313" key="2">
    <source>
        <dbReference type="EMBL" id="JAH55315.1"/>
    </source>
</evidence>
<keyword evidence="1" id="KW-1133">Transmembrane helix</keyword>
<feature type="transmembrane region" description="Helical" evidence="1">
    <location>
        <begin position="12"/>
        <end position="31"/>
    </location>
</feature>
<sequence>MANYGNLSRTAHFSLSSILVSLVCIHSALVGI</sequence>
<name>A0A0E9TR19_ANGAN</name>
<organism evidence="2">
    <name type="scientific">Anguilla anguilla</name>
    <name type="common">European freshwater eel</name>
    <name type="synonym">Muraena anguilla</name>
    <dbReference type="NCBI Taxonomy" id="7936"/>
    <lineage>
        <taxon>Eukaryota</taxon>
        <taxon>Metazoa</taxon>
        <taxon>Chordata</taxon>
        <taxon>Craniata</taxon>
        <taxon>Vertebrata</taxon>
        <taxon>Euteleostomi</taxon>
        <taxon>Actinopterygii</taxon>
        <taxon>Neopterygii</taxon>
        <taxon>Teleostei</taxon>
        <taxon>Anguilliformes</taxon>
        <taxon>Anguillidae</taxon>
        <taxon>Anguilla</taxon>
    </lineage>
</organism>
<dbReference type="EMBL" id="GBXM01053262">
    <property type="protein sequence ID" value="JAH55315.1"/>
    <property type="molecule type" value="Transcribed_RNA"/>
</dbReference>
<evidence type="ECO:0000256" key="1">
    <source>
        <dbReference type="SAM" id="Phobius"/>
    </source>
</evidence>
<proteinExistence type="predicted"/>
<reference evidence="2" key="2">
    <citation type="journal article" date="2015" name="Fish Shellfish Immunol.">
        <title>Early steps in the European eel (Anguilla anguilla)-Vibrio vulnificus interaction in the gills: Role of the RtxA13 toxin.</title>
        <authorList>
            <person name="Callol A."/>
            <person name="Pajuelo D."/>
            <person name="Ebbesson L."/>
            <person name="Teles M."/>
            <person name="MacKenzie S."/>
            <person name="Amaro C."/>
        </authorList>
    </citation>
    <scope>NUCLEOTIDE SEQUENCE</scope>
</reference>
<dbReference type="AlphaFoldDB" id="A0A0E9TR19"/>
<accession>A0A0E9TR19</accession>
<reference evidence="2" key="1">
    <citation type="submission" date="2014-11" db="EMBL/GenBank/DDBJ databases">
        <authorList>
            <person name="Amaro Gonzalez C."/>
        </authorList>
    </citation>
    <scope>NUCLEOTIDE SEQUENCE</scope>
</reference>
<keyword evidence="1" id="KW-0472">Membrane</keyword>